<evidence type="ECO:0000259" key="8">
    <source>
        <dbReference type="Pfam" id="PF02308"/>
    </source>
</evidence>
<comment type="similarity">
    <text evidence="2 7">Belongs to the MgtC/SapB family.</text>
</comment>
<dbReference type="EMBL" id="JBHSWN010000001">
    <property type="protein sequence ID" value="MFC6790455.1"/>
    <property type="molecule type" value="Genomic_DNA"/>
</dbReference>
<evidence type="ECO:0000256" key="5">
    <source>
        <dbReference type="ARBA" id="ARBA00022989"/>
    </source>
</evidence>
<keyword evidence="4 7" id="KW-0812">Transmembrane</keyword>
<evidence type="ECO:0000256" key="6">
    <source>
        <dbReference type="ARBA" id="ARBA00023136"/>
    </source>
</evidence>
<protein>
    <recommendedName>
        <fullName evidence="7">Protein MgtC</fullName>
    </recommendedName>
</protein>
<feature type="domain" description="MgtC/SapB/SrpB/YhiD N-terminal" evidence="8">
    <location>
        <begin position="11"/>
        <end position="140"/>
    </location>
</feature>
<keyword evidence="6 7" id="KW-0472">Membrane</keyword>
<evidence type="ECO:0000256" key="1">
    <source>
        <dbReference type="ARBA" id="ARBA00004651"/>
    </source>
</evidence>
<name>A0ABW2BLF9_9HYPH</name>
<dbReference type="InterPro" id="IPR049177">
    <property type="entry name" value="MgtC_SapB_SrpB_YhiD_N"/>
</dbReference>
<evidence type="ECO:0000256" key="2">
    <source>
        <dbReference type="ARBA" id="ARBA00009298"/>
    </source>
</evidence>
<keyword evidence="10" id="KW-1185">Reference proteome</keyword>
<dbReference type="PRINTS" id="PR01837">
    <property type="entry name" value="MGTCSAPBPROT"/>
</dbReference>
<dbReference type="PANTHER" id="PTHR33778">
    <property type="entry name" value="PROTEIN MGTC"/>
    <property type="match status" value="1"/>
</dbReference>
<keyword evidence="7" id="KW-0997">Cell inner membrane</keyword>
<evidence type="ECO:0000313" key="10">
    <source>
        <dbReference type="Proteomes" id="UP001596292"/>
    </source>
</evidence>
<accession>A0ABW2BLF9</accession>
<organism evidence="9 10">
    <name type="scientific">Methylobacterium komagatae</name>
    <dbReference type="NCBI Taxonomy" id="374425"/>
    <lineage>
        <taxon>Bacteria</taxon>
        <taxon>Pseudomonadati</taxon>
        <taxon>Pseudomonadota</taxon>
        <taxon>Alphaproteobacteria</taxon>
        <taxon>Hyphomicrobiales</taxon>
        <taxon>Methylobacteriaceae</taxon>
        <taxon>Methylobacterium</taxon>
    </lineage>
</organism>
<evidence type="ECO:0000313" key="9">
    <source>
        <dbReference type="EMBL" id="MFC6790455.1"/>
    </source>
</evidence>
<feature type="transmembrane region" description="Helical" evidence="7">
    <location>
        <begin position="103"/>
        <end position="135"/>
    </location>
</feature>
<dbReference type="Pfam" id="PF02308">
    <property type="entry name" value="MgtC"/>
    <property type="match status" value="1"/>
</dbReference>
<feature type="transmembrane region" description="Helical" evidence="7">
    <location>
        <begin position="36"/>
        <end position="59"/>
    </location>
</feature>
<evidence type="ECO:0000256" key="7">
    <source>
        <dbReference type="RuleBase" id="RU365041"/>
    </source>
</evidence>
<dbReference type="PANTHER" id="PTHR33778:SF1">
    <property type="entry name" value="MAGNESIUM TRANSPORTER YHID-RELATED"/>
    <property type="match status" value="1"/>
</dbReference>
<keyword evidence="3" id="KW-1003">Cell membrane</keyword>
<dbReference type="InterPro" id="IPR003416">
    <property type="entry name" value="MgtC/SapB/SrpB/YhiD_fam"/>
</dbReference>
<reference evidence="10" key="1">
    <citation type="journal article" date="2019" name="Int. J. Syst. Evol. Microbiol.">
        <title>The Global Catalogue of Microorganisms (GCM) 10K type strain sequencing project: providing services to taxonomists for standard genome sequencing and annotation.</title>
        <authorList>
            <consortium name="The Broad Institute Genomics Platform"/>
            <consortium name="The Broad Institute Genome Sequencing Center for Infectious Disease"/>
            <person name="Wu L."/>
            <person name="Ma J."/>
        </authorList>
    </citation>
    <scope>NUCLEOTIDE SEQUENCE [LARGE SCALE GENOMIC DNA]</scope>
    <source>
        <strain evidence="10">CCUG 48316</strain>
    </source>
</reference>
<evidence type="ECO:0000256" key="3">
    <source>
        <dbReference type="ARBA" id="ARBA00022475"/>
    </source>
</evidence>
<keyword evidence="5 7" id="KW-1133">Transmembrane helix</keyword>
<comment type="subcellular location">
    <subcellularLocation>
        <location evidence="7">Cell inner membrane</location>
        <topology evidence="7">Multi-pass membrane protein</topology>
    </subcellularLocation>
    <subcellularLocation>
        <location evidence="1">Cell membrane</location>
        <topology evidence="1">Multi-pass membrane protein</topology>
    </subcellularLocation>
</comment>
<gene>
    <name evidence="9" type="ORF">ACFQE0_13095</name>
</gene>
<sequence length="225" mass="23607">MIGNGEMIVRLAAAAAFGSVVGLERERLLWAAGLRTHMLVCTGSCLIMLVSAFGFADVLGTHNVVLDPSRIAAQVVSGIGFLGAGTILLKGEVVKGLTTAASLWAVAAIGLAVGAGLYVPALAATTIVVGILAGVKPIEERWRDRMRGHRLRLTVKRGTMSLDALHAITGDYASRIRQFVMLPSEDADHEVVTIQFAALPPSALALIERKLSEAGGVVSVETKNE</sequence>
<feature type="transmembrane region" description="Helical" evidence="7">
    <location>
        <begin position="71"/>
        <end position="91"/>
    </location>
</feature>
<comment type="caution">
    <text evidence="9">The sequence shown here is derived from an EMBL/GenBank/DDBJ whole genome shotgun (WGS) entry which is preliminary data.</text>
</comment>
<proteinExistence type="inferred from homology"/>
<dbReference type="Proteomes" id="UP001596292">
    <property type="component" value="Unassembled WGS sequence"/>
</dbReference>
<dbReference type="RefSeq" id="WP_378970236.1">
    <property type="nucleotide sequence ID" value="NZ_JBHSWN010000001.1"/>
</dbReference>
<evidence type="ECO:0000256" key="4">
    <source>
        <dbReference type="ARBA" id="ARBA00022692"/>
    </source>
</evidence>